<dbReference type="Proteomes" id="UP000029096">
    <property type="component" value="Unassembled WGS sequence"/>
</dbReference>
<organism evidence="4 5">
    <name type="scientific">Bifidobacterium bohemicum DSM 22767</name>
    <dbReference type="NCBI Taxonomy" id="1437606"/>
    <lineage>
        <taxon>Bacteria</taxon>
        <taxon>Bacillati</taxon>
        <taxon>Actinomycetota</taxon>
        <taxon>Actinomycetes</taxon>
        <taxon>Bifidobacteriales</taxon>
        <taxon>Bifidobacteriaceae</taxon>
        <taxon>Bifidobacterium</taxon>
    </lineage>
</organism>
<feature type="region of interest" description="Disordered" evidence="1">
    <location>
        <begin position="157"/>
        <end position="184"/>
    </location>
</feature>
<keyword evidence="5" id="KW-1185">Reference proteome</keyword>
<dbReference type="OrthoDB" id="3325701at2"/>
<dbReference type="GO" id="GO:0008239">
    <property type="term" value="F:dipeptidyl-peptidase activity"/>
    <property type="evidence" value="ECO:0007669"/>
    <property type="project" value="UniProtKB-EC"/>
</dbReference>
<dbReference type="InterPro" id="IPR029058">
    <property type="entry name" value="AB_hydrolase_fold"/>
</dbReference>
<evidence type="ECO:0000259" key="2">
    <source>
        <dbReference type="Pfam" id="PF00326"/>
    </source>
</evidence>
<keyword evidence="4" id="KW-0378">Hydrolase</keyword>
<feature type="domain" description="Peptidase S9 prolyl oligopeptidase catalytic" evidence="2">
    <location>
        <begin position="744"/>
        <end position="940"/>
    </location>
</feature>
<name>A0A086ZEQ6_9BIFI</name>
<dbReference type="Pfam" id="PF00930">
    <property type="entry name" value="DPPIV_N"/>
    <property type="match status" value="1"/>
</dbReference>
<feature type="region of interest" description="Disordered" evidence="1">
    <location>
        <begin position="511"/>
        <end position="536"/>
    </location>
</feature>
<dbReference type="Pfam" id="PF00326">
    <property type="entry name" value="Peptidase_S9"/>
    <property type="match status" value="1"/>
</dbReference>
<gene>
    <name evidence="4" type="ORF">BBOH_1266</name>
</gene>
<dbReference type="PANTHER" id="PTHR11731">
    <property type="entry name" value="PROTEASE FAMILY S9B,C DIPEPTIDYL-PEPTIDASE IV-RELATED"/>
    <property type="match status" value="1"/>
</dbReference>
<dbReference type="eggNOG" id="COG1506">
    <property type="taxonomic scope" value="Bacteria"/>
</dbReference>
<feature type="domain" description="Dipeptidylpeptidase IV N-terminal" evidence="3">
    <location>
        <begin position="270"/>
        <end position="464"/>
    </location>
</feature>
<dbReference type="EC" id="3.4.14.5" evidence="4"/>
<dbReference type="InterPro" id="IPR002469">
    <property type="entry name" value="Peptidase_S9B_N"/>
</dbReference>
<protein>
    <submittedName>
        <fullName evidence="4">Dipeptidyl-peptidase IV</fullName>
        <ecNumber evidence="4">3.4.14.5</ecNumber>
    </submittedName>
</protein>
<proteinExistence type="predicted"/>
<dbReference type="Gene3D" id="2.140.10.30">
    <property type="entry name" value="Dipeptidylpeptidase IV, N-terminal domain"/>
    <property type="match status" value="2"/>
</dbReference>
<reference evidence="4 5" key="1">
    <citation type="submission" date="2014-03" db="EMBL/GenBank/DDBJ databases">
        <title>Genomics of Bifidobacteria.</title>
        <authorList>
            <person name="Ventura M."/>
            <person name="Milani C."/>
            <person name="Lugli G.A."/>
        </authorList>
    </citation>
    <scope>NUCLEOTIDE SEQUENCE [LARGE SCALE GENOMIC DNA]</scope>
    <source>
        <strain evidence="4 5">DSM 22767</strain>
    </source>
</reference>
<dbReference type="InterPro" id="IPR001375">
    <property type="entry name" value="Peptidase_S9_cat"/>
</dbReference>
<evidence type="ECO:0000313" key="4">
    <source>
        <dbReference type="EMBL" id="KFI45006.1"/>
    </source>
</evidence>
<sequence>MNDTKDAIAEFPRLRARTLRFSCGAPRSAQAIGDGRRALFLRSDGPEDRVTALWMSVLDANGDADADADPHREVLLADPRELLADADNEDVPAEELARRERAREGGEGIVSYSVDAAGRRVAFTINGQLFVSEIDEDGDGARTRQIVVGEADAGGVDGDAVVAGPAGRDDASVDRDTADDGSENPWLPVLNPRISPDGAHVAYTTGSRLVMVDIAPWGDDQALGRTGGGTADASGRPRPHTCAAEMWDGLDAAGGGGVCNASGDRFSTVWAVGEDPEGTRKIGLAEFVAGEEMDRYDGFWWAPDSRGLVFEMYDASPEPMWYISDPANPSKPAEGRRYARALTRNADVRLMLAHLEFNDASKTDGPDGDAVDPGETIRARYAGCDVQNISWDRKAYEYVAAVRWQAGHGPLVLVQNRLQTRDQVLEVDPTGRTRVLEEHANDQWIDIVLGAPAFTPGTGRLVCALNDMDTDTNRLTVDGRPFTPVGWQVREVLDVSDQNVLAVVQRTPVEAADGSPMPVDRANEAGTHESGQIGSNRAALEIPSERGSMPAVPAAWHGDEGLHDARSFDVVTIGFDGTVTPVTAVAGTWSASRAGAGIVVSGRGMTDARGKVVHALAAGIADAHNNVSQYGDEGGDGNGNATDTADTVDTADAIKAPTNVNEADVLTNDSGYTAASATLLNHAAEPGFTPNTVFVRLGGHRQFTAITRPSASSRFAGAAKLPVLLKPYGGPGFQQATMNQAGYWESQWWADQGFLVVTADGRGTTGRGPKWDREIFEDMKTIALADQVEVVKALPQAAPEADLDHVAMIGWSYGGFLSALAVLDAPDVIHAACAGAPPTDWTLYDTHYTERYLGLDPEVYRRSSIIEDAPRLRCPLMLIHGFADDNVTIAHSLRLSQALMAAGRPHTYLPLTGITHMTNDETVAQNLLTLQRDFLYDAFDMKA</sequence>
<dbReference type="EMBL" id="JGYP01000004">
    <property type="protein sequence ID" value="KFI45006.1"/>
    <property type="molecule type" value="Genomic_DNA"/>
</dbReference>
<dbReference type="InterPro" id="IPR050278">
    <property type="entry name" value="Serine_Prot_S9B/DPPIV"/>
</dbReference>
<feature type="compositionally biased region" description="Low complexity" evidence="1">
    <location>
        <begin position="157"/>
        <end position="166"/>
    </location>
</feature>
<dbReference type="AlphaFoldDB" id="A0A086ZEQ6"/>
<comment type="caution">
    <text evidence="4">The sequence shown here is derived from an EMBL/GenBank/DDBJ whole genome shotgun (WGS) entry which is preliminary data.</text>
</comment>
<dbReference type="SUPFAM" id="SSF53474">
    <property type="entry name" value="alpha/beta-Hydrolases"/>
    <property type="match status" value="1"/>
</dbReference>
<evidence type="ECO:0000313" key="5">
    <source>
        <dbReference type="Proteomes" id="UP000029096"/>
    </source>
</evidence>
<dbReference type="STRING" id="1437606.BBOH_1266"/>
<dbReference type="GO" id="GO:0006508">
    <property type="term" value="P:proteolysis"/>
    <property type="evidence" value="ECO:0007669"/>
    <property type="project" value="InterPro"/>
</dbReference>
<dbReference type="PANTHER" id="PTHR11731:SF193">
    <property type="entry name" value="DIPEPTIDYL PEPTIDASE 9"/>
    <property type="match status" value="1"/>
</dbReference>
<dbReference type="SUPFAM" id="SSF82171">
    <property type="entry name" value="DPP6 N-terminal domain-like"/>
    <property type="match status" value="1"/>
</dbReference>
<evidence type="ECO:0000259" key="3">
    <source>
        <dbReference type="Pfam" id="PF00930"/>
    </source>
</evidence>
<dbReference type="Gene3D" id="3.40.50.1820">
    <property type="entry name" value="alpha/beta hydrolase"/>
    <property type="match status" value="1"/>
</dbReference>
<feature type="compositionally biased region" description="Basic and acidic residues" evidence="1">
    <location>
        <begin position="167"/>
        <end position="178"/>
    </location>
</feature>
<accession>A0A086ZEQ6</accession>
<dbReference type="RefSeq" id="WP_033521996.1">
    <property type="nucleotide sequence ID" value="NZ_JDUS01000013.1"/>
</dbReference>
<dbReference type="GO" id="GO:0008236">
    <property type="term" value="F:serine-type peptidase activity"/>
    <property type="evidence" value="ECO:0007669"/>
    <property type="project" value="InterPro"/>
</dbReference>
<evidence type="ECO:0000256" key="1">
    <source>
        <dbReference type="SAM" id="MobiDB-lite"/>
    </source>
</evidence>